<feature type="domain" description="MoxR" evidence="2">
    <location>
        <begin position="16"/>
        <end position="192"/>
    </location>
</feature>
<dbReference type="EMBL" id="NIDE01000018">
    <property type="protein sequence ID" value="OWK35354.1"/>
    <property type="molecule type" value="Genomic_DNA"/>
</dbReference>
<dbReference type="PANTHER" id="PTHR32204:SF0">
    <property type="entry name" value="ATPASE RAVA"/>
    <property type="match status" value="1"/>
</dbReference>
<dbReference type="Gene3D" id="3.40.50.300">
    <property type="entry name" value="P-loop containing nucleotide triphosphate hydrolases"/>
    <property type="match status" value="1"/>
</dbReference>
<dbReference type="AlphaFoldDB" id="A0A225D6S3"/>
<reference evidence="3" key="2">
    <citation type="journal article" date="2018" name="Appl. Environ. Microbiol.">
        <title>Genome Analysis of Fimbriiglobus ruber SP5(T), a Planctomycete with Confirmed Chitinolytic Capability.</title>
        <authorList>
            <person name="Ravin N.V."/>
            <person name="Rakitin A.L."/>
            <person name="Ivanova A.A."/>
            <person name="Beletsky A.V."/>
            <person name="Kulichevskaya I.S."/>
            <person name="Mardanov A.V."/>
            <person name="Dedysh S.N."/>
        </authorList>
    </citation>
    <scope>NUCLEOTIDE SEQUENCE</scope>
    <source>
        <strain evidence="3">SP5</strain>
    </source>
</reference>
<dbReference type="Pfam" id="PF17868">
    <property type="entry name" value="AAA_lid_8"/>
    <property type="match status" value="1"/>
</dbReference>
<dbReference type="InterPro" id="IPR041538">
    <property type="entry name" value="RavA-like_AAA_lid"/>
</dbReference>
<evidence type="ECO:0000313" key="3">
    <source>
        <dbReference type="EMBL" id="OWK35354.1"/>
    </source>
</evidence>
<feature type="domain" description="ATPase RavA-like AAA lid" evidence="1">
    <location>
        <begin position="238"/>
        <end position="291"/>
    </location>
</feature>
<dbReference type="EMBL" id="NIDE01000017">
    <property type="protein sequence ID" value="OWK35755.1"/>
    <property type="molecule type" value="Genomic_DNA"/>
</dbReference>
<organism evidence="3 5">
    <name type="scientific">Fimbriiglobus ruber</name>
    <dbReference type="NCBI Taxonomy" id="1908690"/>
    <lineage>
        <taxon>Bacteria</taxon>
        <taxon>Pseudomonadati</taxon>
        <taxon>Planctomycetota</taxon>
        <taxon>Planctomycetia</taxon>
        <taxon>Gemmatales</taxon>
        <taxon>Gemmataceae</taxon>
        <taxon>Fimbriiglobus</taxon>
    </lineage>
</organism>
<dbReference type="CDD" id="cd00009">
    <property type="entry name" value="AAA"/>
    <property type="match status" value="1"/>
</dbReference>
<gene>
    <name evidence="4" type="ORF">FRUB_08318</name>
    <name evidence="3" type="ORF">FRUB_09515</name>
</gene>
<sequence>MRLLRSDTDPVRDKFAAARQELSSALIEREDEIDLVLTALVANEHVLLVGPPGSAKSLLLDSVLSWTGGSKFSILLTKFTTVEEVMGPVSLAALKEDKYLRVTAGKLPEAEFAYLDEVFKASSAILNTLLRMLNERAYDAGDGVARTVPLKLCLAASNEWAAPDTGKELAAIADRFLLRKTVAPIRSQAGRQKLLWTRDHAPRLSTTITPAEVGQARLRALTLPWADDAKDALETVLKELAKEGVQPGDRRQFKTVGVVQAFAYLTGADEVRPEHLEVAQHCLWDDPGEQPQAAARVIARVANPTGMRVTQLLLEVEQMLAAADVRDLADAAKAAAKLAEIDRQLAALKGNGRVDKARGYVKEQLKKLKLASIEAV</sequence>
<proteinExistence type="predicted"/>
<dbReference type="InterPro" id="IPR050513">
    <property type="entry name" value="RavA_ATPases"/>
</dbReference>
<evidence type="ECO:0000259" key="2">
    <source>
        <dbReference type="Pfam" id="PF20030"/>
    </source>
</evidence>
<dbReference type="SUPFAM" id="SSF52540">
    <property type="entry name" value="P-loop containing nucleoside triphosphate hydrolases"/>
    <property type="match status" value="1"/>
</dbReference>
<name>A0A225D6S3_9BACT</name>
<dbReference type="RefSeq" id="WP_088258886.1">
    <property type="nucleotide sequence ID" value="NZ_NIDE01000017.1"/>
</dbReference>
<dbReference type="InterPro" id="IPR027417">
    <property type="entry name" value="P-loop_NTPase"/>
</dbReference>
<dbReference type="PANTHER" id="PTHR32204">
    <property type="entry name" value="ATPASE RAVA"/>
    <property type="match status" value="1"/>
</dbReference>
<accession>A0A225D6S3</accession>
<reference evidence="5" key="1">
    <citation type="submission" date="2017-06" db="EMBL/GenBank/DDBJ databases">
        <title>Genome analysis of Fimbriiglobus ruber SP5, the first member of the order Planctomycetales with confirmed chitinolytic capability.</title>
        <authorList>
            <person name="Ravin N.V."/>
            <person name="Rakitin A.L."/>
            <person name="Ivanova A.A."/>
            <person name="Beletsky A.V."/>
            <person name="Kulichevskaya I.S."/>
            <person name="Mardanov A.V."/>
            <person name="Dedysh S.N."/>
        </authorList>
    </citation>
    <scope>NUCLEOTIDE SEQUENCE [LARGE SCALE GENOMIC DNA]</scope>
    <source>
        <strain evidence="5">SP5</strain>
    </source>
</reference>
<comment type="caution">
    <text evidence="3">The sequence shown here is derived from an EMBL/GenBank/DDBJ whole genome shotgun (WGS) entry which is preliminary data.</text>
</comment>
<evidence type="ECO:0000259" key="1">
    <source>
        <dbReference type="Pfam" id="PF17868"/>
    </source>
</evidence>
<dbReference type="OrthoDB" id="1814213at2"/>
<dbReference type="InterPro" id="IPR045427">
    <property type="entry name" value="MoxR"/>
</dbReference>
<keyword evidence="5" id="KW-1185">Reference proteome</keyword>
<evidence type="ECO:0000313" key="5">
    <source>
        <dbReference type="Proteomes" id="UP000214646"/>
    </source>
</evidence>
<dbReference type="Pfam" id="PF20030">
    <property type="entry name" value="bpMoxR"/>
    <property type="match status" value="1"/>
</dbReference>
<evidence type="ECO:0000313" key="4">
    <source>
        <dbReference type="EMBL" id="OWK35755.1"/>
    </source>
</evidence>
<protein>
    <submittedName>
        <fullName evidence="3">Putative 2-component regulator</fullName>
    </submittedName>
</protein>
<dbReference type="Proteomes" id="UP000214646">
    <property type="component" value="Unassembled WGS sequence"/>
</dbReference>